<proteinExistence type="predicted"/>
<accession>A0A401GV71</accession>
<protein>
    <submittedName>
        <fullName evidence="2">Uncharacterized protein</fullName>
    </submittedName>
</protein>
<keyword evidence="1" id="KW-1133">Transmembrane helix</keyword>
<dbReference type="InterPro" id="IPR032675">
    <property type="entry name" value="LRR_dom_sf"/>
</dbReference>
<dbReference type="STRING" id="139825.A0A401GV71"/>
<dbReference type="GeneID" id="38783048"/>
<evidence type="ECO:0000256" key="1">
    <source>
        <dbReference type="SAM" id="Phobius"/>
    </source>
</evidence>
<reference evidence="2 3" key="1">
    <citation type="journal article" date="2018" name="Sci. Rep.">
        <title>Genome sequence of the cauliflower mushroom Sparassis crispa (Hanabiratake) and its association with beneficial usage.</title>
        <authorList>
            <person name="Kiyama R."/>
            <person name="Furutani Y."/>
            <person name="Kawaguchi K."/>
            <person name="Nakanishi T."/>
        </authorList>
    </citation>
    <scope>NUCLEOTIDE SEQUENCE [LARGE SCALE GENOMIC DNA]</scope>
</reference>
<dbReference type="Proteomes" id="UP000287166">
    <property type="component" value="Unassembled WGS sequence"/>
</dbReference>
<dbReference type="AlphaFoldDB" id="A0A401GV71"/>
<dbReference type="InParanoid" id="A0A401GV71"/>
<dbReference type="OrthoDB" id="2801457at2759"/>
<comment type="caution">
    <text evidence="2">The sequence shown here is derived from an EMBL/GenBank/DDBJ whole genome shotgun (WGS) entry which is preliminary data.</text>
</comment>
<sequence>MLLFNRTRRHYLSSYEKSRFCATLHAPLPAFYLLSLTPPNHKHAPFINVGHSVFHPLTQLSLFISSVPAMLGVTRPPQIPISSEAPSAPSANYTHDQAVPRAQTGVSVLDSSSQGTSLPLSTSFSTELLMRLFRVTLASLRNDENLPYFIMALSHVCRRWRSIVLTSPDLWTDVRMVPGRVNLAHRFFLRSENMRVDISIATSSTADFSIDEIIQIKELLRLHVLRAHSCIIRIQSDMFGTDASTEDDPPRFTVIPGYRVFLDTMSSMFPDGNFANLVHFELETCDPVLLDGLVPLLGHCPALQVLTLRKIRMTPSRMDEVALSSVLPVKLPKLRQLNVVGCSVFYTDYLLCMVFIPPSTAVHLEFSGRCLKALTQSSSLQSVLSTIQGATLRFIKNTVELDAPGGHVRQEALVHLYSNTRAFSAQWRWGLVAHELTDAGHVGEHIFELPRLKQLSVYLQDVDVTRAMWRQILGRIPPENKLSLDVHPSLQGTVRRVMIPNIGVQQRLPVNYPEPWWQRVIDMILVVIGFALLWLRALTLLLYI</sequence>
<organism evidence="2 3">
    <name type="scientific">Sparassis crispa</name>
    <dbReference type="NCBI Taxonomy" id="139825"/>
    <lineage>
        <taxon>Eukaryota</taxon>
        <taxon>Fungi</taxon>
        <taxon>Dikarya</taxon>
        <taxon>Basidiomycota</taxon>
        <taxon>Agaricomycotina</taxon>
        <taxon>Agaricomycetes</taxon>
        <taxon>Polyporales</taxon>
        <taxon>Sparassidaceae</taxon>
        <taxon>Sparassis</taxon>
    </lineage>
</organism>
<name>A0A401GV71_9APHY</name>
<dbReference type="SUPFAM" id="SSF52047">
    <property type="entry name" value="RNI-like"/>
    <property type="match status" value="1"/>
</dbReference>
<gene>
    <name evidence="2" type="ORF">SCP_0900080</name>
</gene>
<dbReference type="Gene3D" id="3.80.10.10">
    <property type="entry name" value="Ribonuclease Inhibitor"/>
    <property type="match status" value="1"/>
</dbReference>
<feature type="transmembrane region" description="Helical" evidence="1">
    <location>
        <begin position="523"/>
        <end position="543"/>
    </location>
</feature>
<evidence type="ECO:0000313" key="2">
    <source>
        <dbReference type="EMBL" id="GBE86131.1"/>
    </source>
</evidence>
<dbReference type="RefSeq" id="XP_027617044.1">
    <property type="nucleotide sequence ID" value="XM_027761243.1"/>
</dbReference>
<keyword evidence="1" id="KW-0812">Transmembrane</keyword>
<evidence type="ECO:0000313" key="3">
    <source>
        <dbReference type="Proteomes" id="UP000287166"/>
    </source>
</evidence>
<keyword evidence="3" id="KW-1185">Reference proteome</keyword>
<keyword evidence="1" id="KW-0472">Membrane</keyword>
<dbReference type="EMBL" id="BFAD01000009">
    <property type="protein sequence ID" value="GBE86131.1"/>
    <property type="molecule type" value="Genomic_DNA"/>
</dbReference>